<sequence>MKTIIITMIIATGFAACSGGTNKKNAQDSTTMTAKVMYTCSMHPEVISDKPGKCPKCGMDLVKKEMMKDMNMDSTKH</sequence>
<dbReference type="InterPro" id="IPR045800">
    <property type="entry name" value="HMBD"/>
</dbReference>
<reference evidence="2 3" key="1">
    <citation type="submission" date="2019-12" db="EMBL/GenBank/DDBJ databases">
        <title>The draft genomic sequence of strain Chitinophaga oryziterrae JCM 16595.</title>
        <authorList>
            <person name="Zhang X."/>
        </authorList>
    </citation>
    <scope>NUCLEOTIDE SEQUENCE [LARGE SCALE GENOMIC DNA]</scope>
    <source>
        <strain evidence="2 3">JCM 16595</strain>
    </source>
</reference>
<dbReference type="EMBL" id="WRXO01000004">
    <property type="protein sequence ID" value="MVT42376.1"/>
    <property type="molecule type" value="Genomic_DNA"/>
</dbReference>
<dbReference type="PROSITE" id="PS51257">
    <property type="entry name" value="PROKAR_LIPOPROTEIN"/>
    <property type="match status" value="1"/>
</dbReference>
<gene>
    <name evidence="2" type="ORF">GO495_17420</name>
</gene>
<feature type="domain" description="Heavy metal binding" evidence="1">
    <location>
        <begin position="38"/>
        <end position="64"/>
    </location>
</feature>
<dbReference type="AlphaFoldDB" id="A0A6N8JDD8"/>
<comment type="caution">
    <text evidence="2">The sequence shown here is derived from an EMBL/GenBank/DDBJ whole genome shotgun (WGS) entry which is preliminary data.</text>
</comment>
<evidence type="ECO:0000313" key="3">
    <source>
        <dbReference type="Proteomes" id="UP000468388"/>
    </source>
</evidence>
<name>A0A6N8JDD8_9BACT</name>
<dbReference type="RefSeq" id="WP_157300996.1">
    <property type="nucleotide sequence ID" value="NZ_BAAAZB010000005.1"/>
</dbReference>
<accession>A0A6N8JDD8</accession>
<proteinExistence type="predicted"/>
<protein>
    <recommendedName>
        <fullName evidence="1">Heavy metal binding domain-containing protein</fullName>
    </recommendedName>
</protein>
<organism evidence="2 3">
    <name type="scientific">Chitinophaga oryziterrae</name>
    <dbReference type="NCBI Taxonomy" id="1031224"/>
    <lineage>
        <taxon>Bacteria</taxon>
        <taxon>Pseudomonadati</taxon>
        <taxon>Bacteroidota</taxon>
        <taxon>Chitinophagia</taxon>
        <taxon>Chitinophagales</taxon>
        <taxon>Chitinophagaceae</taxon>
        <taxon>Chitinophaga</taxon>
    </lineage>
</organism>
<evidence type="ECO:0000313" key="2">
    <source>
        <dbReference type="EMBL" id="MVT42376.1"/>
    </source>
</evidence>
<evidence type="ECO:0000259" key="1">
    <source>
        <dbReference type="Pfam" id="PF19335"/>
    </source>
</evidence>
<dbReference type="OrthoDB" id="894336at2"/>
<dbReference type="Pfam" id="PF19335">
    <property type="entry name" value="HMBD"/>
    <property type="match status" value="1"/>
</dbReference>
<dbReference type="Proteomes" id="UP000468388">
    <property type="component" value="Unassembled WGS sequence"/>
</dbReference>
<keyword evidence="3" id="KW-1185">Reference proteome</keyword>
<dbReference type="GO" id="GO:0046872">
    <property type="term" value="F:metal ion binding"/>
    <property type="evidence" value="ECO:0007669"/>
    <property type="project" value="InterPro"/>
</dbReference>